<dbReference type="InterPro" id="IPR030659">
    <property type="entry name" value="SecY_CS"/>
</dbReference>
<feature type="transmembrane region" description="Helical" evidence="10">
    <location>
        <begin position="192"/>
        <end position="209"/>
    </location>
</feature>
<keyword evidence="3 10" id="KW-0813">Transport</keyword>
<dbReference type="Pfam" id="PF00344">
    <property type="entry name" value="SecY"/>
    <property type="match status" value="1"/>
</dbReference>
<dbReference type="GO" id="GO:0006605">
    <property type="term" value="P:protein targeting"/>
    <property type="evidence" value="ECO:0007669"/>
    <property type="project" value="UniProtKB-UniRule"/>
</dbReference>
<dbReference type="RefSeq" id="WP_179407186.1">
    <property type="nucleotide sequence ID" value="NZ_BMGF01000002.1"/>
</dbReference>
<evidence type="ECO:0000256" key="1">
    <source>
        <dbReference type="ARBA" id="ARBA00004141"/>
    </source>
</evidence>
<comment type="subcellular location">
    <subcellularLocation>
        <location evidence="10">Cell membrane</location>
        <topology evidence="10">Multi-pass membrane protein</topology>
    </subcellularLocation>
    <subcellularLocation>
        <location evidence="1 12">Membrane</location>
        <topology evidence="1 12">Multi-pass membrane protein</topology>
    </subcellularLocation>
</comment>
<dbReference type="FunFam" id="1.10.3370.10:FF:000001">
    <property type="entry name" value="Preprotein translocase subunit SecY"/>
    <property type="match status" value="1"/>
</dbReference>
<evidence type="ECO:0000256" key="4">
    <source>
        <dbReference type="ARBA" id="ARBA00022692"/>
    </source>
</evidence>
<dbReference type="Proteomes" id="UP000522081">
    <property type="component" value="Unassembled WGS sequence"/>
</dbReference>
<feature type="transmembrane region" description="Helical" evidence="10">
    <location>
        <begin position="408"/>
        <end position="426"/>
    </location>
</feature>
<dbReference type="PRINTS" id="PR00303">
    <property type="entry name" value="SECYTRNLCASE"/>
</dbReference>
<feature type="transmembrane region" description="Helical" evidence="10">
    <location>
        <begin position="273"/>
        <end position="296"/>
    </location>
</feature>
<feature type="transmembrane region" description="Helical" evidence="10">
    <location>
        <begin position="221"/>
        <end position="242"/>
    </location>
</feature>
<keyword evidence="6 10" id="KW-1133">Transmembrane helix</keyword>
<feature type="transmembrane region" description="Helical" evidence="10">
    <location>
        <begin position="380"/>
        <end position="402"/>
    </location>
</feature>
<comment type="function">
    <text evidence="10 11">The central subunit of the protein translocation channel SecYEG. Consists of two halves formed by TMs 1-5 and 6-10. These two domains form a lateral gate at the front which open onto the bilayer between TMs 2 and 7, and are clamped together by SecE at the back. The channel is closed by both a pore ring composed of hydrophobic SecY resides and a short helix (helix 2A) on the extracellular side of the membrane which forms a plug. The plug probably moves laterally to allow the channel to open. The ring and the pore may move independently.</text>
</comment>
<keyword evidence="4 10" id="KW-0812">Transmembrane</keyword>
<evidence type="ECO:0000256" key="9">
    <source>
        <dbReference type="ARBA" id="ARBA00039733"/>
    </source>
</evidence>
<feature type="transmembrane region" description="Helical" evidence="10">
    <location>
        <begin position="81"/>
        <end position="102"/>
    </location>
</feature>
<evidence type="ECO:0000256" key="3">
    <source>
        <dbReference type="ARBA" id="ARBA00022448"/>
    </source>
</evidence>
<feature type="transmembrane region" description="Helical" evidence="10">
    <location>
        <begin position="27"/>
        <end position="45"/>
    </location>
</feature>
<feature type="transmembrane region" description="Helical" evidence="10">
    <location>
        <begin position="327"/>
        <end position="348"/>
    </location>
</feature>
<organism evidence="14 15">
    <name type="scientific">Novosphingobium marinum</name>
    <dbReference type="NCBI Taxonomy" id="1514948"/>
    <lineage>
        <taxon>Bacteria</taxon>
        <taxon>Pseudomonadati</taxon>
        <taxon>Pseudomonadota</taxon>
        <taxon>Alphaproteobacteria</taxon>
        <taxon>Sphingomonadales</taxon>
        <taxon>Sphingomonadaceae</taxon>
        <taxon>Novosphingobium</taxon>
    </lineage>
</organism>
<keyword evidence="10" id="KW-1003">Cell membrane</keyword>
<dbReference type="Gene3D" id="1.10.3370.10">
    <property type="entry name" value="SecY subunit domain"/>
    <property type="match status" value="1"/>
</dbReference>
<evidence type="ECO:0000256" key="5">
    <source>
        <dbReference type="ARBA" id="ARBA00022927"/>
    </source>
</evidence>
<dbReference type="GO" id="GO:0065002">
    <property type="term" value="P:intracellular protein transmembrane transport"/>
    <property type="evidence" value="ECO:0007669"/>
    <property type="project" value="UniProtKB-UniRule"/>
</dbReference>
<comment type="subunit">
    <text evidence="10">Component of the Sec protein translocase complex. Heterotrimer consisting of SecY, SecE and SecG subunits. The heterotrimers can form oligomers, although 1 heterotrimer is thought to be able to translocate proteins. Interacts with the ribosome. Interacts with SecDF, and other proteins may be involved. Interacts with SecA.</text>
</comment>
<evidence type="ECO:0000256" key="10">
    <source>
        <dbReference type="HAMAP-Rule" id="MF_01465"/>
    </source>
</evidence>
<dbReference type="HAMAP" id="MF_01465">
    <property type="entry name" value="SecY"/>
    <property type="match status" value="1"/>
</dbReference>
<accession>A0A7Y9XYF8</accession>
<sequence length="455" mass="49601">MASRADNFASSLSLANFSKATELKKRIWFTIGALIVFRFLSFVPLPGVNPLILEDLYDQTRGGILDLFNTFSGGSLERMSLIALGVMPYITASIVVQLAASLHPALMALKKEGEAGRKKLNQYTRYGTVFLCMIQGWFIASGLEAYGAQSGLQAVVDPGYMFRVGAVISLVGGTMFLLWLGEQITSRGIGNGVSLIIMAGIVAQMPTFVANLFEGGRSGSISPFVVVGLVLMIIVLILFICFMERAQRRLLIQYPKRATQRGMMQADRSHLPLKLNTAGVIPPIFASSLLLLPLTITQFAGNSLSTDSAMGGFVVSLNQYLQHGQPIYMLLYGAGIIFFCFFYTAIVFNPEDTAENLKKNGGFIPGIRPGKNTANYLDYVLTRITVIGAAYLTVVCIVPEYFIAQTGLPMFFLGGTSLLIVVNVTVDTITQIQSHLLAHQYGDLIKKAKLKGRVR</sequence>
<keyword evidence="7 10" id="KW-0811">Translocation</keyword>
<dbReference type="PANTHER" id="PTHR10906">
    <property type="entry name" value="SECY/SEC61-ALPHA FAMILY MEMBER"/>
    <property type="match status" value="1"/>
</dbReference>
<dbReference type="EMBL" id="JACBZF010000002">
    <property type="protein sequence ID" value="NYH95326.1"/>
    <property type="molecule type" value="Genomic_DNA"/>
</dbReference>
<dbReference type="PIRSF" id="PIRSF004557">
    <property type="entry name" value="SecY"/>
    <property type="match status" value="1"/>
</dbReference>
<comment type="caution">
    <text evidence="14">The sequence shown here is derived from an EMBL/GenBank/DDBJ whole genome shotgun (WGS) entry which is preliminary data.</text>
</comment>
<evidence type="ECO:0000256" key="13">
    <source>
        <dbReference type="RuleBase" id="RU004349"/>
    </source>
</evidence>
<dbReference type="PROSITE" id="PS00755">
    <property type="entry name" value="SECY_1"/>
    <property type="match status" value="1"/>
</dbReference>
<keyword evidence="5 10" id="KW-0653">Protein transport</keyword>
<evidence type="ECO:0000313" key="15">
    <source>
        <dbReference type="Proteomes" id="UP000522081"/>
    </source>
</evidence>
<name>A0A7Y9XYF8_9SPHN</name>
<evidence type="ECO:0000313" key="14">
    <source>
        <dbReference type="EMBL" id="NYH95326.1"/>
    </source>
</evidence>
<dbReference type="AlphaFoldDB" id="A0A7Y9XYF8"/>
<evidence type="ECO:0000256" key="11">
    <source>
        <dbReference type="RuleBase" id="RU000537"/>
    </source>
</evidence>
<evidence type="ECO:0000256" key="8">
    <source>
        <dbReference type="ARBA" id="ARBA00023136"/>
    </source>
</evidence>
<evidence type="ECO:0000256" key="2">
    <source>
        <dbReference type="ARBA" id="ARBA00005751"/>
    </source>
</evidence>
<dbReference type="InterPro" id="IPR023201">
    <property type="entry name" value="SecY_dom_sf"/>
</dbReference>
<dbReference type="SUPFAM" id="SSF103491">
    <property type="entry name" value="Preprotein translocase SecY subunit"/>
    <property type="match status" value="1"/>
</dbReference>
<dbReference type="GO" id="GO:0043952">
    <property type="term" value="P:protein transport by the Sec complex"/>
    <property type="evidence" value="ECO:0007669"/>
    <property type="project" value="UniProtKB-UniRule"/>
</dbReference>
<reference evidence="14 15" key="1">
    <citation type="submission" date="2020-07" db="EMBL/GenBank/DDBJ databases">
        <title>Genomic Encyclopedia of Type Strains, Phase IV (KMG-IV): sequencing the most valuable type-strain genomes for metagenomic binning, comparative biology and taxonomic classification.</title>
        <authorList>
            <person name="Goeker M."/>
        </authorList>
    </citation>
    <scope>NUCLEOTIDE SEQUENCE [LARGE SCALE GENOMIC DNA]</scope>
    <source>
        <strain evidence="14 15">DSM 29043</strain>
    </source>
</reference>
<dbReference type="InterPro" id="IPR002208">
    <property type="entry name" value="SecY/SEC61-alpha"/>
</dbReference>
<dbReference type="PROSITE" id="PS00756">
    <property type="entry name" value="SECY_2"/>
    <property type="match status" value="1"/>
</dbReference>
<proteinExistence type="inferred from homology"/>
<dbReference type="NCBIfam" id="TIGR00967">
    <property type="entry name" value="3a0501s007"/>
    <property type="match status" value="1"/>
</dbReference>
<protein>
    <recommendedName>
        <fullName evidence="9 10">Protein translocase subunit SecY</fullName>
    </recommendedName>
</protein>
<feature type="transmembrane region" description="Helical" evidence="10">
    <location>
        <begin position="123"/>
        <end position="140"/>
    </location>
</feature>
<dbReference type="GO" id="GO:0005886">
    <property type="term" value="C:plasma membrane"/>
    <property type="evidence" value="ECO:0007669"/>
    <property type="project" value="UniProtKB-SubCell"/>
</dbReference>
<keyword evidence="8 10" id="KW-0472">Membrane</keyword>
<evidence type="ECO:0000256" key="12">
    <source>
        <dbReference type="RuleBase" id="RU003484"/>
    </source>
</evidence>
<keyword evidence="15" id="KW-1185">Reference proteome</keyword>
<dbReference type="InterPro" id="IPR026593">
    <property type="entry name" value="SecY"/>
</dbReference>
<gene>
    <name evidence="10" type="primary">secY</name>
    <name evidence="14" type="ORF">FHS75_001645</name>
</gene>
<comment type="similarity">
    <text evidence="2 10 13">Belongs to the SecY/SEC61-alpha family.</text>
</comment>
<evidence type="ECO:0000256" key="6">
    <source>
        <dbReference type="ARBA" id="ARBA00022989"/>
    </source>
</evidence>
<evidence type="ECO:0000256" key="7">
    <source>
        <dbReference type="ARBA" id="ARBA00023010"/>
    </source>
</evidence>
<feature type="transmembrane region" description="Helical" evidence="10">
    <location>
        <begin position="160"/>
        <end position="180"/>
    </location>
</feature>